<organism evidence="1 2">
    <name type="scientific">Pseudomonas viciae</name>
    <dbReference type="NCBI Taxonomy" id="2505979"/>
    <lineage>
        <taxon>Bacteria</taxon>
        <taxon>Pseudomonadati</taxon>
        <taxon>Pseudomonadota</taxon>
        <taxon>Gammaproteobacteria</taxon>
        <taxon>Pseudomonadales</taxon>
        <taxon>Pseudomonadaceae</taxon>
        <taxon>Pseudomonas</taxon>
    </lineage>
</organism>
<reference evidence="1 2" key="1">
    <citation type="journal article" date="2012" name="Appl. Soil Ecol.">
        <title>Isolation and characterization of new plant growth-promoting bacterial endophytes.</title>
        <authorList>
            <person name="Rashid S."/>
            <person name="Charles T.C."/>
            <person name="Glick B.R."/>
        </authorList>
    </citation>
    <scope>NUCLEOTIDE SEQUENCE [LARGE SCALE GENOMIC DNA]</scope>
    <source>
        <strain evidence="1 2">YsS1</strain>
    </source>
</reference>
<evidence type="ECO:0000313" key="1">
    <source>
        <dbReference type="EMBL" id="WGO90919.1"/>
    </source>
</evidence>
<accession>A0ABY8P633</accession>
<name>A0ABY8P633_9PSED</name>
<dbReference type="Proteomes" id="UP001227386">
    <property type="component" value="Chromosome"/>
</dbReference>
<dbReference type="EMBL" id="CP123771">
    <property type="protein sequence ID" value="WGO90919.1"/>
    <property type="molecule type" value="Genomic_DNA"/>
</dbReference>
<keyword evidence="2" id="KW-1185">Reference proteome</keyword>
<sequence length="70" mass="7851">MFVAHTARRVSTFDEVLAQAVNQMQAQGVTHFDAGIEDMELPCSIAKQRMAQCINTFLTDILGVKARRRL</sequence>
<protein>
    <submittedName>
        <fullName evidence="1">Uncharacterized protein</fullName>
    </submittedName>
</protein>
<evidence type="ECO:0000313" key="2">
    <source>
        <dbReference type="Proteomes" id="UP001227386"/>
    </source>
</evidence>
<proteinExistence type="predicted"/>
<dbReference type="RefSeq" id="WP_280943986.1">
    <property type="nucleotide sequence ID" value="NZ_CP123771.1"/>
</dbReference>
<gene>
    <name evidence="1" type="ORF">QCD61_14315</name>
</gene>